<organism evidence="4 5">
    <name type="scientific">Corynebacterium kalinowskii</name>
    <dbReference type="NCBI Taxonomy" id="2675216"/>
    <lineage>
        <taxon>Bacteria</taxon>
        <taxon>Bacillati</taxon>
        <taxon>Actinomycetota</taxon>
        <taxon>Actinomycetes</taxon>
        <taxon>Mycobacteriales</taxon>
        <taxon>Corynebacteriaceae</taxon>
        <taxon>Corynebacterium</taxon>
    </lineage>
</organism>
<feature type="transmembrane region" description="Helical" evidence="3">
    <location>
        <begin position="259"/>
        <end position="278"/>
    </location>
</feature>
<accession>A0A6B8VTU9</accession>
<keyword evidence="1" id="KW-0378">Hydrolase</keyword>
<keyword evidence="5" id="KW-1185">Reference proteome</keyword>
<feature type="transmembrane region" description="Helical" evidence="3">
    <location>
        <begin position="16"/>
        <end position="36"/>
    </location>
</feature>
<dbReference type="GO" id="GO:0016787">
    <property type="term" value="F:hydrolase activity"/>
    <property type="evidence" value="ECO:0007669"/>
    <property type="project" value="UniProtKB-KW"/>
</dbReference>
<keyword evidence="3" id="KW-0472">Membrane</keyword>
<feature type="active site" description="Acyl-thioester intermediate" evidence="2">
    <location>
        <position position="222"/>
    </location>
</feature>
<dbReference type="Gene3D" id="2.40.260.10">
    <property type="entry name" value="Sortase"/>
    <property type="match status" value="1"/>
</dbReference>
<dbReference type="RefSeq" id="WP_156193372.1">
    <property type="nucleotide sequence ID" value="NZ_CP046452.1"/>
</dbReference>
<evidence type="ECO:0000313" key="5">
    <source>
        <dbReference type="Proteomes" id="UP000427071"/>
    </source>
</evidence>
<evidence type="ECO:0000256" key="2">
    <source>
        <dbReference type="PIRSR" id="PIRSR605754-1"/>
    </source>
</evidence>
<dbReference type="EMBL" id="CP046452">
    <property type="protein sequence ID" value="QGU03047.1"/>
    <property type="molecule type" value="Genomic_DNA"/>
</dbReference>
<evidence type="ECO:0000256" key="3">
    <source>
        <dbReference type="SAM" id="Phobius"/>
    </source>
</evidence>
<gene>
    <name evidence="4" type="ORF">CKALI_10990</name>
</gene>
<dbReference type="Proteomes" id="UP000427071">
    <property type="component" value="Chromosome"/>
</dbReference>
<dbReference type="SUPFAM" id="SSF63817">
    <property type="entry name" value="Sortase"/>
    <property type="match status" value="1"/>
</dbReference>
<evidence type="ECO:0000313" key="4">
    <source>
        <dbReference type="EMBL" id="QGU03047.1"/>
    </source>
</evidence>
<dbReference type="NCBIfam" id="NF033745">
    <property type="entry name" value="class_C_sortase"/>
    <property type="match status" value="1"/>
</dbReference>
<protein>
    <submittedName>
        <fullName evidence="4">Sortase family protein</fullName>
    </submittedName>
</protein>
<feature type="active site" description="Proton donor/acceptor" evidence="2">
    <location>
        <position position="160"/>
    </location>
</feature>
<dbReference type="NCBIfam" id="TIGR01076">
    <property type="entry name" value="sortase_fam"/>
    <property type="match status" value="1"/>
</dbReference>
<name>A0A6B8VTU9_9CORY</name>
<dbReference type="AlphaFoldDB" id="A0A6B8VTU9"/>
<proteinExistence type="predicted"/>
<dbReference type="InterPro" id="IPR005754">
    <property type="entry name" value="Sortase"/>
</dbReference>
<dbReference type="CDD" id="cd05827">
    <property type="entry name" value="Sortase_C"/>
    <property type="match status" value="1"/>
</dbReference>
<sequence>MTVETKAPQSQRDLKSVLIPVILVLLGVLVLVYPVVATQWNNIRQINVANEYAKFEKQADPEQLNTALESARQYNDTRNTGPILDPWLAQISKQNNDYQAYLGQLHQNEAMGRLIVPTGQINLPLYHGTDHDTLQKGVGHLFGSDLPVGGEGSHSVLTGHTGLPNATLFDNLKDVKEGDAIYVQVSGEKLKYQVDQIKVVLPNETDDLRPVDGKDYITLVTCTPYGINSHRLLVRGHRVEMDAKDHEAIDQTKGAQWQWWMWALLIGALAVAIALAVWMRRQLKKLKEAEPRVPAMDLIDKYESESDDHE</sequence>
<dbReference type="Pfam" id="PF04203">
    <property type="entry name" value="Sortase"/>
    <property type="match status" value="1"/>
</dbReference>
<keyword evidence="3" id="KW-0812">Transmembrane</keyword>
<dbReference type="InterPro" id="IPR023365">
    <property type="entry name" value="Sortase_dom-sf"/>
</dbReference>
<keyword evidence="3" id="KW-1133">Transmembrane helix</keyword>
<dbReference type="InterPro" id="IPR042002">
    <property type="entry name" value="Sortase_C"/>
</dbReference>
<dbReference type="KEGG" id="ckw:CKALI_10990"/>
<evidence type="ECO:0000256" key="1">
    <source>
        <dbReference type="ARBA" id="ARBA00022801"/>
    </source>
</evidence>
<reference evidence="5" key="1">
    <citation type="submission" date="2019-11" db="EMBL/GenBank/DDBJ databases">
        <title>Complete genome sequence of Corynebacterium kalinowskii 1959, a novel Corynebacterium species isolated from soil of a small paddock in Vilsendorf, Germany.</title>
        <authorList>
            <person name="Schaffert L."/>
            <person name="Ruwe M."/>
            <person name="Milse J."/>
            <person name="Hanuschka K."/>
            <person name="Ortseifen V."/>
            <person name="Droste J."/>
            <person name="Brandt D."/>
            <person name="Schlueter L."/>
            <person name="Kutter Y."/>
            <person name="Vinke S."/>
            <person name="Viehoefer P."/>
            <person name="Jacob L."/>
            <person name="Luebke N.-C."/>
            <person name="Schulte-Berndt E."/>
            <person name="Hain C."/>
            <person name="Linder M."/>
            <person name="Schmidt P."/>
            <person name="Wollenschlaeger L."/>
            <person name="Luttermann T."/>
            <person name="Thieme E."/>
            <person name="Hassa J."/>
            <person name="Haak M."/>
            <person name="Wittchen M."/>
            <person name="Mentz A."/>
            <person name="Persicke M."/>
            <person name="Busche T."/>
            <person name="Ruckert C."/>
        </authorList>
    </citation>
    <scope>NUCLEOTIDE SEQUENCE [LARGE SCALE GENOMIC DNA]</scope>
    <source>
        <strain evidence="5">1959</strain>
    </source>
</reference>